<evidence type="ECO:0000256" key="5">
    <source>
        <dbReference type="ARBA" id="ARBA00023136"/>
    </source>
</evidence>
<dbReference type="Proteomes" id="UP000237246">
    <property type="component" value="Unassembled WGS sequence"/>
</dbReference>
<sequence length="321" mass="34632">MLHIHNGPSRRRCRLFSGSSSGDISTMGSSSLRDPGLGELSRGAKQRLLLSPVPKELSQWALSATHTRQCVGYAAGRTEPKPRYQSTGTQHSQPGTTPSDAEAGRSPDAELEAVTGKRRRGRSRAAVLSGLTAVLLGARGCRRRGRTAGALRPRFPLSIQLLFDLVHRSRSFCIKFPLEKMDFVSFLLVFFSAVTVSRAQVQQDPSAQTSEGTGINITCSHPSIQSTDYIYWYRQLPGRDLAFLVRAIKGSKEVPDPEGQLSVSGDRRSSALWLKRPRLRDATVYYCAVGTRGEAPGLRPGTNLIGRGGGTVASGPEGGAA</sequence>
<evidence type="ECO:0000256" key="2">
    <source>
        <dbReference type="ARBA" id="ARBA00022475"/>
    </source>
</evidence>
<evidence type="ECO:0000256" key="3">
    <source>
        <dbReference type="ARBA" id="ARBA00022729"/>
    </source>
</evidence>
<evidence type="ECO:0000313" key="10">
    <source>
        <dbReference type="EMBL" id="POI19290.1"/>
    </source>
</evidence>
<dbReference type="InterPro" id="IPR013783">
    <property type="entry name" value="Ig-like_fold"/>
</dbReference>
<feature type="compositionally biased region" description="Gly residues" evidence="8">
    <location>
        <begin position="306"/>
        <end position="321"/>
    </location>
</feature>
<keyword evidence="11" id="KW-1185">Reference proteome</keyword>
<feature type="domain" description="Ig-like" evidence="9">
    <location>
        <begin position="192"/>
        <end position="289"/>
    </location>
</feature>
<dbReference type="AlphaFoldDB" id="A0A2P4S597"/>
<dbReference type="PANTHER" id="PTHR19433:SF111">
    <property type="entry name" value="T CELL RECEPTOR ALPHA VARIABLE 4"/>
    <property type="match status" value="1"/>
</dbReference>
<dbReference type="InterPro" id="IPR036179">
    <property type="entry name" value="Ig-like_dom_sf"/>
</dbReference>
<evidence type="ECO:0000256" key="4">
    <source>
        <dbReference type="ARBA" id="ARBA00022859"/>
    </source>
</evidence>
<proteinExistence type="predicted"/>
<feature type="compositionally biased region" description="Low complexity" evidence="8">
    <location>
        <begin position="17"/>
        <end position="31"/>
    </location>
</feature>
<dbReference type="OrthoDB" id="9360647at2759"/>
<reference evidence="10 11" key="1">
    <citation type="submission" date="2018-01" db="EMBL/GenBank/DDBJ databases">
        <title>Comparison of the Chinese Bamboo Partridge and Red Junglefowl genome sequences highlights the importance of demography in genome evolution.</title>
        <authorList>
            <person name="Tiley G.P."/>
            <person name="Kimball R.T."/>
            <person name="Braun E.L."/>
            <person name="Burleigh J.G."/>
        </authorList>
    </citation>
    <scope>NUCLEOTIDE SEQUENCE [LARGE SCALE GENOMIC DNA]</scope>
    <source>
        <strain evidence="10">RTK389</strain>
        <tissue evidence="10">Blood</tissue>
    </source>
</reference>
<keyword evidence="7" id="KW-0325">Glycoprotein</keyword>
<dbReference type="PANTHER" id="PTHR19433">
    <property type="entry name" value="T-CELL RECEPTOR ALPHA CHAIN V REGION-RELATED"/>
    <property type="match status" value="1"/>
</dbReference>
<evidence type="ECO:0000256" key="1">
    <source>
        <dbReference type="ARBA" id="ARBA00004236"/>
    </source>
</evidence>
<evidence type="ECO:0000256" key="6">
    <source>
        <dbReference type="ARBA" id="ARBA00023157"/>
    </source>
</evidence>
<evidence type="ECO:0000313" key="11">
    <source>
        <dbReference type="Proteomes" id="UP000237246"/>
    </source>
</evidence>
<feature type="region of interest" description="Disordered" evidence="8">
    <location>
        <begin position="1"/>
        <end position="39"/>
    </location>
</feature>
<name>A0A2P4S597_BAMTH</name>
<protein>
    <recommendedName>
        <fullName evidence="9">Ig-like domain-containing protein</fullName>
    </recommendedName>
</protein>
<dbReference type="SUPFAM" id="SSF48726">
    <property type="entry name" value="Immunoglobulin"/>
    <property type="match status" value="1"/>
</dbReference>
<evidence type="ECO:0000256" key="7">
    <source>
        <dbReference type="ARBA" id="ARBA00023180"/>
    </source>
</evidence>
<dbReference type="InterPro" id="IPR052051">
    <property type="entry name" value="TCR_complex_component"/>
</dbReference>
<feature type="compositionally biased region" description="Polar residues" evidence="8">
    <location>
        <begin position="84"/>
        <end position="99"/>
    </location>
</feature>
<dbReference type="GO" id="GO:0009617">
    <property type="term" value="P:response to bacterium"/>
    <property type="evidence" value="ECO:0007669"/>
    <property type="project" value="TreeGrafter"/>
</dbReference>
<feature type="region of interest" description="Disordered" evidence="8">
    <location>
        <begin position="299"/>
        <end position="321"/>
    </location>
</feature>
<organism evidence="10 11">
    <name type="scientific">Bambusicola thoracicus</name>
    <name type="common">Chinese bamboo-partridge</name>
    <name type="synonym">Perdix thoracica</name>
    <dbReference type="NCBI Taxonomy" id="9083"/>
    <lineage>
        <taxon>Eukaryota</taxon>
        <taxon>Metazoa</taxon>
        <taxon>Chordata</taxon>
        <taxon>Craniata</taxon>
        <taxon>Vertebrata</taxon>
        <taxon>Euteleostomi</taxon>
        <taxon>Archelosauria</taxon>
        <taxon>Archosauria</taxon>
        <taxon>Dinosauria</taxon>
        <taxon>Saurischia</taxon>
        <taxon>Theropoda</taxon>
        <taxon>Coelurosauria</taxon>
        <taxon>Aves</taxon>
        <taxon>Neognathae</taxon>
        <taxon>Galloanserae</taxon>
        <taxon>Galliformes</taxon>
        <taxon>Phasianidae</taxon>
        <taxon>Perdicinae</taxon>
        <taxon>Bambusicola</taxon>
    </lineage>
</organism>
<dbReference type="Gene3D" id="2.60.40.10">
    <property type="entry name" value="Immunoglobulins"/>
    <property type="match status" value="1"/>
</dbReference>
<keyword evidence="3" id="KW-0732">Signal</keyword>
<dbReference type="InterPro" id="IPR013106">
    <property type="entry name" value="Ig_V-set"/>
</dbReference>
<keyword evidence="2" id="KW-1003">Cell membrane</keyword>
<accession>A0A2P4S597</accession>
<evidence type="ECO:0000259" key="9">
    <source>
        <dbReference type="PROSITE" id="PS50835"/>
    </source>
</evidence>
<keyword evidence="4" id="KW-0391">Immunity</keyword>
<evidence type="ECO:0000256" key="8">
    <source>
        <dbReference type="SAM" id="MobiDB-lite"/>
    </source>
</evidence>
<dbReference type="PROSITE" id="PS50835">
    <property type="entry name" value="IG_LIKE"/>
    <property type="match status" value="1"/>
</dbReference>
<dbReference type="EMBL" id="PPHD01104904">
    <property type="protein sequence ID" value="POI19290.1"/>
    <property type="molecule type" value="Genomic_DNA"/>
</dbReference>
<comment type="caution">
    <text evidence="10">The sequence shown here is derived from an EMBL/GenBank/DDBJ whole genome shotgun (WGS) entry which is preliminary data.</text>
</comment>
<feature type="region of interest" description="Disordered" evidence="8">
    <location>
        <begin position="76"/>
        <end position="118"/>
    </location>
</feature>
<keyword evidence="6" id="KW-1015">Disulfide bond</keyword>
<gene>
    <name evidence="10" type="ORF">CIB84_016966</name>
</gene>
<comment type="subcellular location">
    <subcellularLocation>
        <location evidence="1">Cell membrane</location>
    </subcellularLocation>
</comment>
<dbReference type="GO" id="GO:0002376">
    <property type="term" value="P:immune system process"/>
    <property type="evidence" value="ECO:0007669"/>
    <property type="project" value="UniProtKB-KW"/>
</dbReference>
<dbReference type="Pfam" id="PF07686">
    <property type="entry name" value="V-set"/>
    <property type="match status" value="1"/>
</dbReference>
<dbReference type="GO" id="GO:0005886">
    <property type="term" value="C:plasma membrane"/>
    <property type="evidence" value="ECO:0007669"/>
    <property type="project" value="UniProtKB-SubCell"/>
</dbReference>
<keyword evidence="5" id="KW-0472">Membrane</keyword>
<dbReference type="InterPro" id="IPR007110">
    <property type="entry name" value="Ig-like_dom"/>
</dbReference>